<dbReference type="GO" id="GO:0016740">
    <property type="term" value="F:transferase activity"/>
    <property type="evidence" value="ECO:0007669"/>
    <property type="project" value="UniProtKB-KW"/>
</dbReference>
<dbReference type="InterPro" id="IPR015424">
    <property type="entry name" value="PyrdxlP-dep_Trfase"/>
</dbReference>
<comment type="catalytic activity">
    <reaction evidence="5">
        <text>L,L-cystathionine + H2O = L-homocysteine + pyruvate + NH4(+)</text>
        <dbReference type="Rhea" id="RHEA:13965"/>
        <dbReference type="ChEBI" id="CHEBI:15361"/>
        <dbReference type="ChEBI" id="CHEBI:15377"/>
        <dbReference type="ChEBI" id="CHEBI:28938"/>
        <dbReference type="ChEBI" id="CHEBI:58161"/>
        <dbReference type="ChEBI" id="CHEBI:58199"/>
    </reaction>
</comment>
<dbReference type="PANTHER" id="PTHR43500:SF1">
    <property type="entry name" value="CYSTATHIONINE BETA-LYASE-RELATED"/>
    <property type="match status" value="1"/>
</dbReference>
<dbReference type="PIRSF" id="PIRSF001434">
    <property type="entry name" value="CGS"/>
    <property type="match status" value="1"/>
</dbReference>
<evidence type="ECO:0000313" key="8">
    <source>
        <dbReference type="Proteomes" id="UP001597463"/>
    </source>
</evidence>
<evidence type="ECO:0000256" key="4">
    <source>
        <dbReference type="ARBA" id="ARBA00023239"/>
    </source>
</evidence>
<keyword evidence="3 6" id="KW-0663">Pyridoxal phosphate</keyword>
<evidence type="ECO:0000256" key="6">
    <source>
        <dbReference type="RuleBase" id="RU362118"/>
    </source>
</evidence>
<dbReference type="Pfam" id="PF01053">
    <property type="entry name" value="Cys_Met_Meta_PP"/>
    <property type="match status" value="1"/>
</dbReference>
<evidence type="ECO:0000256" key="3">
    <source>
        <dbReference type="ARBA" id="ARBA00022898"/>
    </source>
</evidence>
<gene>
    <name evidence="7" type="ORF">ACFSW6_21085</name>
</gene>
<dbReference type="InterPro" id="IPR015421">
    <property type="entry name" value="PyrdxlP-dep_Trfase_major"/>
</dbReference>
<evidence type="ECO:0000256" key="1">
    <source>
        <dbReference type="ARBA" id="ARBA00001933"/>
    </source>
</evidence>
<keyword evidence="4" id="KW-0456">Lyase</keyword>
<evidence type="ECO:0000256" key="5">
    <source>
        <dbReference type="ARBA" id="ARBA00047517"/>
    </source>
</evidence>
<dbReference type="InterPro" id="IPR015422">
    <property type="entry name" value="PyrdxlP-dep_Trfase_small"/>
</dbReference>
<organism evidence="7 8">
    <name type="scientific">Comamonas terrae</name>
    <dbReference type="NCBI Taxonomy" id="673548"/>
    <lineage>
        <taxon>Bacteria</taxon>
        <taxon>Pseudomonadati</taxon>
        <taxon>Pseudomonadota</taxon>
        <taxon>Betaproteobacteria</taxon>
        <taxon>Burkholderiales</taxon>
        <taxon>Comamonadaceae</taxon>
        <taxon>Comamonas</taxon>
    </lineage>
</organism>
<reference evidence="8" key="1">
    <citation type="journal article" date="2019" name="Int. J. Syst. Evol. Microbiol.">
        <title>The Global Catalogue of Microorganisms (GCM) 10K type strain sequencing project: providing services to taxonomists for standard genome sequencing and annotation.</title>
        <authorList>
            <consortium name="The Broad Institute Genomics Platform"/>
            <consortium name="The Broad Institute Genome Sequencing Center for Infectious Disease"/>
            <person name="Wu L."/>
            <person name="Ma J."/>
        </authorList>
    </citation>
    <scope>NUCLEOTIDE SEQUENCE [LARGE SCALE GENOMIC DNA]</scope>
    <source>
        <strain evidence="8">TISTR 1906</strain>
    </source>
</reference>
<protein>
    <submittedName>
        <fullName evidence="7">PLP-dependent transferase</fullName>
    </submittedName>
</protein>
<sequence length="418" mass="45147">MTQADHRPDPSCASRLPTQLIHHPYQPPQDFAGPQPAVHKASTVFFENVQAMRERRWLDKSSYTYGLHGTPTTYTLEERLCALEGGLQCLLVPSGLAAIATVSLALLRTGDEVLIPDNVYGPNKTLAEGELAHFGITHQYYDPTDVADLAARITPATRLVWLEAPGSVTMEFPDLIAQVRLCREKGVTTVLDNTWGAGLAFRPFDLLGDGSLGVDVSAHALTKYPSGGGDVLMGSIVTRNQPLHMRIKLAHMRLGLGVGANDAEAVLRSLPSIALRYHAQDRAARQLARWLSTQSAVAQVLHPALPGAPGHAHWQQLCGASRGGEGLEGVAAGLFSVVIDARFGQDAVDRFCDHLRLFRLGYSWGGPVSLVVPYELSEMRSRATPHLRAGTVVRFAIGLEDPADLQADLAQALHTAFG</sequence>
<evidence type="ECO:0000256" key="2">
    <source>
        <dbReference type="ARBA" id="ARBA00009077"/>
    </source>
</evidence>
<name>A0ABW5UVW8_9BURK</name>
<dbReference type="EMBL" id="JBHUMV010000012">
    <property type="protein sequence ID" value="MFD2756574.1"/>
    <property type="molecule type" value="Genomic_DNA"/>
</dbReference>
<dbReference type="SUPFAM" id="SSF53383">
    <property type="entry name" value="PLP-dependent transferases"/>
    <property type="match status" value="1"/>
</dbReference>
<comment type="caution">
    <text evidence="7">The sequence shown here is derived from an EMBL/GenBank/DDBJ whole genome shotgun (WGS) entry which is preliminary data.</text>
</comment>
<comment type="similarity">
    <text evidence="2 6">Belongs to the trans-sulfuration enzymes family.</text>
</comment>
<dbReference type="Gene3D" id="3.90.1150.10">
    <property type="entry name" value="Aspartate Aminotransferase, domain 1"/>
    <property type="match status" value="1"/>
</dbReference>
<dbReference type="PANTHER" id="PTHR43500">
    <property type="entry name" value="CYSTATHIONINE BETA-LYASE-RELATED"/>
    <property type="match status" value="1"/>
</dbReference>
<keyword evidence="8" id="KW-1185">Reference proteome</keyword>
<dbReference type="InterPro" id="IPR006233">
    <property type="entry name" value="Cys_b_lyase_bac"/>
</dbReference>
<dbReference type="Gene3D" id="3.40.640.10">
    <property type="entry name" value="Type I PLP-dependent aspartate aminotransferase-like (Major domain)"/>
    <property type="match status" value="1"/>
</dbReference>
<evidence type="ECO:0000313" key="7">
    <source>
        <dbReference type="EMBL" id="MFD2756574.1"/>
    </source>
</evidence>
<dbReference type="RefSeq" id="WP_066480676.1">
    <property type="nucleotide sequence ID" value="NZ_BCNT01000013.1"/>
</dbReference>
<proteinExistence type="inferred from homology"/>
<dbReference type="Proteomes" id="UP001597463">
    <property type="component" value="Unassembled WGS sequence"/>
</dbReference>
<accession>A0ABW5UVW8</accession>
<keyword evidence="7" id="KW-0808">Transferase</keyword>
<comment type="cofactor">
    <cofactor evidence="1 6">
        <name>pyridoxal 5'-phosphate</name>
        <dbReference type="ChEBI" id="CHEBI:597326"/>
    </cofactor>
</comment>
<dbReference type="InterPro" id="IPR000277">
    <property type="entry name" value="Cys/Met-Metab_PyrdxlP-dep_enz"/>
</dbReference>